<feature type="chain" id="PRO_5040253763" evidence="2">
    <location>
        <begin position="24"/>
        <end position="560"/>
    </location>
</feature>
<proteinExistence type="predicted"/>
<dbReference type="Proteomes" id="UP001153069">
    <property type="component" value="Unassembled WGS sequence"/>
</dbReference>
<gene>
    <name evidence="3" type="ORF">SEMRO_1270_G257990.1</name>
</gene>
<protein>
    <submittedName>
        <fullName evidence="3">Uncharacterized protein</fullName>
    </submittedName>
</protein>
<feature type="compositionally biased region" description="Basic residues" evidence="1">
    <location>
        <begin position="519"/>
        <end position="529"/>
    </location>
</feature>
<evidence type="ECO:0000256" key="1">
    <source>
        <dbReference type="SAM" id="MobiDB-lite"/>
    </source>
</evidence>
<reference evidence="3" key="1">
    <citation type="submission" date="2020-06" db="EMBL/GenBank/DDBJ databases">
        <authorList>
            <consortium name="Plant Systems Biology data submission"/>
        </authorList>
    </citation>
    <scope>NUCLEOTIDE SEQUENCE</scope>
    <source>
        <strain evidence="3">D6</strain>
    </source>
</reference>
<dbReference type="OrthoDB" id="630188at2759"/>
<feature type="signal peptide" evidence="2">
    <location>
        <begin position="1"/>
        <end position="23"/>
    </location>
</feature>
<evidence type="ECO:0000313" key="3">
    <source>
        <dbReference type="EMBL" id="CAB9522129.1"/>
    </source>
</evidence>
<organism evidence="3 4">
    <name type="scientific">Seminavis robusta</name>
    <dbReference type="NCBI Taxonomy" id="568900"/>
    <lineage>
        <taxon>Eukaryota</taxon>
        <taxon>Sar</taxon>
        <taxon>Stramenopiles</taxon>
        <taxon>Ochrophyta</taxon>
        <taxon>Bacillariophyta</taxon>
        <taxon>Bacillariophyceae</taxon>
        <taxon>Bacillariophycidae</taxon>
        <taxon>Naviculales</taxon>
        <taxon>Naviculaceae</taxon>
        <taxon>Seminavis</taxon>
    </lineage>
</organism>
<name>A0A9N8EL91_9STRA</name>
<dbReference type="EMBL" id="CAICTM010001268">
    <property type="protein sequence ID" value="CAB9522129.1"/>
    <property type="molecule type" value="Genomic_DNA"/>
</dbReference>
<keyword evidence="4" id="KW-1185">Reference proteome</keyword>
<comment type="caution">
    <text evidence="3">The sequence shown here is derived from an EMBL/GenBank/DDBJ whole genome shotgun (WGS) entry which is preliminary data.</text>
</comment>
<evidence type="ECO:0000313" key="4">
    <source>
        <dbReference type="Proteomes" id="UP001153069"/>
    </source>
</evidence>
<dbReference type="AlphaFoldDB" id="A0A9N8EL91"/>
<keyword evidence="2" id="KW-0732">Signal</keyword>
<evidence type="ECO:0000256" key="2">
    <source>
        <dbReference type="SAM" id="SignalP"/>
    </source>
</evidence>
<feature type="region of interest" description="Disordered" evidence="1">
    <location>
        <begin position="509"/>
        <end position="529"/>
    </location>
</feature>
<sequence length="560" mass="64362">MKDSSLLLKLFVLVSVLLVGSSSFVLKSKPTKRKLLHGNTRFASIQATKDNASIQQNSSLKKRRGKQHPKALESCIHVSLEEQGRPVILLIDANNVRGKTDFEWTHRDMFHYLRAWKKQLQQHHQSLVHVIGVMDHACHAEAIHHHDMSVVFAGPQQTADDVIAQATRWFLMDNQLNESTTTDSVSKKGNNNNNATINNCNVFVVTSDGELKQRCLRCNRPGNWKRKQPQRDRVKVFGSLPFVRTVLESTTATADDDQPLAAGPLDKIEALEEDVRRFRYSRNRQAQVSDAQEEERGPWVTNILHSATATPSTWSLPTRTFEEKTWHRVLIAEQLRRALTAIQPPNTIVQTNCMASIVQDYLNWYNNESYNADDDDDDDDAKEGSSMFLDHRIRYEPHLQQELLYYLDQAVHSVTNTSVVLCNDNDNTQDTTPYSWMLSPIESSAAFLRRLVQESPHSTQAELLSRYKKEAPSHLQFTRQADLQALLLLVATRRNDDTKEWKLLQNEDQDWSGVPEPRRGRRAQRRVSRTRRKSRVVDDALVELGRVAEARWLDLYEREE</sequence>
<accession>A0A9N8EL91</accession>